<proteinExistence type="predicted"/>
<name>A0A6J4HS62_9PROT</name>
<feature type="region of interest" description="Disordered" evidence="1">
    <location>
        <begin position="1"/>
        <end position="37"/>
    </location>
</feature>
<reference evidence="2" key="1">
    <citation type="submission" date="2020-02" db="EMBL/GenBank/DDBJ databases">
        <authorList>
            <person name="Meier V. D."/>
        </authorList>
    </citation>
    <scope>NUCLEOTIDE SEQUENCE</scope>
    <source>
        <strain evidence="2">AVDCRST_MAG27</strain>
    </source>
</reference>
<evidence type="ECO:0000256" key="1">
    <source>
        <dbReference type="SAM" id="MobiDB-lite"/>
    </source>
</evidence>
<evidence type="ECO:0000313" key="2">
    <source>
        <dbReference type="EMBL" id="CAA9232516.1"/>
    </source>
</evidence>
<protein>
    <submittedName>
        <fullName evidence="2">Uncharacterized protein</fullName>
    </submittedName>
</protein>
<organism evidence="2">
    <name type="scientific">uncultured Craurococcus sp</name>
    <dbReference type="NCBI Taxonomy" id="1135998"/>
    <lineage>
        <taxon>Bacteria</taxon>
        <taxon>Pseudomonadati</taxon>
        <taxon>Pseudomonadota</taxon>
        <taxon>Alphaproteobacteria</taxon>
        <taxon>Acetobacterales</taxon>
        <taxon>Acetobacteraceae</taxon>
        <taxon>Craurococcus</taxon>
        <taxon>environmental samples</taxon>
    </lineage>
</organism>
<gene>
    <name evidence="2" type="ORF">AVDCRST_MAG27-1025</name>
</gene>
<dbReference type="AlphaFoldDB" id="A0A6J4HS62"/>
<accession>A0A6J4HS62</accession>
<dbReference type="EMBL" id="CADCTD010000045">
    <property type="protein sequence ID" value="CAA9232516.1"/>
    <property type="molecule type" value="Genomic_DNA"/>
</dbReference>
<sequence>MWSHPLAVARSLPAVRSDQNAGRVRGRTRPPQSLLDK</sequence>